<dbReference type="Pfam" id="PF14299">
    <property type="entry name" value="PP2"/>
    <property type="match status" value="2"/>
</dbReference>
<dbReference type="PANTHER" id="PTHR32278">
    <property type="entry name" value="F-BOX DOMAIN-CONTAINING PROTEIN"/>
    <property type="match status" value="1"/>
</dbReference>
<evidence type="ECO:0000313" key="1">
    <source>
        <dbReference type="EMBL" id="KAD4178565.1"/>
    </source>
</evidence>
<dbReference type="EMBL" id="SZYD01000014">
    <property type="protein sequence ID" value="KAD4178565.1"/>
    <property type="molecule type" value="Genomic_DNA"/>
</dbReference>
<organism evidence="1 2">
    <name type="scientific">Mikania micrantha</name>
    <name type="common">bitter vine</name>
    <dbReference type="NCBI Taxonomy" id="192012"/>
    <lineage>
        <taxon>Eukaryota</taxon>
        <taxon>Viridiplantae</taxon>
        <taxon>Streptophyta</taxon>
        <taxon>Embryophyta</taxon>
        <taxon>Tracheophyta</taxon>
        <taxon>Spermatophyta</taxon>
        <taxon>Magnoliopsida</taxon>
        <taxon>eudicotyledons</taxon>
        <taxon>Gunneridae</taxon>
        <taxon>Pentapetalae</taxon>
        <taxon>asterids</taxon>
        <taxon>campanulids</taxon>
        <taxon>Asterales</taxon>
        <taxon>Asteraceae</taxon>
        <taxon>Asteroideae</taxon>
        <taxon>Heliantheae alliance</taxon>
        <taxon>Eupatorieae</taxon>
        <taxon>Mikania</taxon>
    </lineage>
</organism>
<sequence>MLLNAAVPLNDSSESEMKMLLLKGILINSGKTWLSRNMNGYNCELISIAKCLTPSASESQHFISSPEYTSRFAVGCYEPLGGNFITCIETQFLSPQTMYTVNLVFKRKNSKDQYIGLEYKLVEEEHSSYLFVSDERDDGWLTLELYQFSSHQQKIKLEIVFYSKYCPDLLVESIEFRPLEKVEDEVLRVEDVDMKPESDTEENWKQKLPIDYEEIVRWHSVQWRTMKELYYILCEGFLINDGKEWFSIAKDGKKCLMLPAKAILKEKEWEWKLKPETRFGQVADCVSKRFGITCKISAKMLSPQTKYTSYLVYSGQPHEKNDINPPLQVVNIYSEEKCNIFLSAPKTPVINWNEEEKTFNPSSRTKIKGLPKLRSDGWMEVQVHDFQTPESDYSIYLRFSSYDMKSLKGITVLGLEFRPI</sequence>
<protein>
    <recommendedName>
        <fullName evidence="3">Phloem protein 2-like protein</fullName>
    </recommendedName>
</protein>
<evidence type="ECO:0008006" key="3">
    <source>
        <dbReference type="Google" id="ProtNLM"/>
    </source>
</evidence>
<dbReference type="InterPro" id="IPR025886">
    <property type="entry name" value="PP2-like"/>
</dbReference>
<proteinExistence type="predicted"/>
<dbReference type="Proteomes" id="UP000326396">
    <property type="component" value="Linkage Group LG4"/>
</dbReference>
<dbReference type="PANTHER" id="PTHR32278:SF135">
    <property type="entry name" value="F-BOX PROTEIN PP2-B12"/>
    <property type="match status" value="1"/>
</dbReference>
<evidence type="ECO:0000313" key="2">
    <source>
        <dbReference type="Proteomes" id="UP000326396"/>
    </source>
</evidence>
<keyword evidence="2" id="KW-1185">Reference proteome</keyword>
<reference evidence="1 2" key="1">
    <citation type="submission" date="2019-05" db="EMBL/GenBank/DDBJ databases">
        <title>Mikania micrantha, genome provides insights into the molecular mechanism of rapid growth.</title>
        <authorList>
            <person name="Liu B."/>
        </authorList>
    </citation>
    <scope>NUCLEOTIDE SEQUENCE [LARGE SCALE GENOMIC DNA]</scope>
    <source>
        <strain evidence="1">NLD-2019</strain>
        <tissue evidence="1">Leaf</tissue>
    </source>
</reference>
<accession>A0A5N6MYQ8</accession>
<dbReference type="OrthoDB" id="1698672at2759"/>
<comment type="caution">
    <text evidence="1">The sequence shown here is derived from an EMBL/GenBank/DDBJ whole genome shotgun (WGS) entry which is preliminary data.</text>
</comment>
<gene>
    <name evidence="1" type="ORF">E3N88_27156</name>
</gene>
<name>A0A5N6MYQ8_9ASTR</name>
<dbReference type="AlphaFoldDB" id="A0A5N6MYQ8"/>